<feature type="signal peptide" evidence="4">
    <location>
        <begin position="1"/>
        <end position="22"/>
    </location>
</feature>
<comment type="caution">
    <text evidence="5">The sequence shown here is derived from an EMBL/GenBank/DDBJ whole genome shotgun (WGS) entry which is preliminary data.</text>
</comment>
<feature type="region of interest" description="Disordered" evidence="3">
    <location>
        <begin position="360"/>
        <end position="383"/>
    </location>
</feature>
<dbReference type="Gene3D" id="3.40.190.10">
    <property type="entry name" value="Periplasmic binding protein-like II"/>
    <property type="match status" value="2"/>
</dbReference>
<dbReference type="Pfam" id="PF13416">
    <property type="entry name" value="SBP_bac_8"/>
    <property type="match status" value="1"/>
</dbReference>
<evidence type="ECO:0000313" key="5">
    <source>
        <dbReference type="EMBL" id="ODR95182.1"/>
    </source>
</evidence>
<proteinExistence type="predicted"/>
<dbReference type="Proteomes" id="UP000094172">
    <property type="component" value="Unassembled WGS sequence"/>
</dbReference>
<evidence type="ECO:0000256" key="1">
    <source>
        <dbReference type="ARBA" id="ARBA00022729"/>
    </source>
</evidence>
<dbReference type="PANTHER" id="PTHR30222:SF2">
    <property type="entry name" value="ABC TRANSPORTER SUBSTRATE-BINDING PROTEIN"/>
    <property type="match status" value="1"/>
</dbReference>
<accession>A0A1E3VNW4</accession>
<dbReference type="PANTHER" id="PTHR30222">
    <property type="entry name" value="SPERMIDINE/PUTRESCINE-BINDING PERIPLASMIC PROTEIN"/>
    <property type="match status" value="1"/>
</dbReference>
<evidence type="ECO:0000313" key="6">
    <source>
        <dbReference type="Proteomes" id="UP000094172"/>
    </source>
</evidence>
<sequence length="383" mass="40806">MPRGRVAAALAFVLAWSIPSAAWSQQTLNIATWGGAYGRAQQIALLEPYARKTGTAIATEIYGGDVENVRSLIKDGKTPVDVVDVSAGALKTLCNEGLLEPLDPESLKTDGDAADDFLPGAISKCGVASVAWAMAIVANRKAFQGGPPATIGALLDTGRFPGKRALPNNAQRTLELVLLADGVAPGSVYQELATPEGADRAFAALDRIKGNVLLWSKPEEAMAWVVTGRAAMAAGYSGRIFRAAVVDRNLEILWDGQIYDLDAWAIPKSAPNKDEAMRFIRFATEPAQLAAQARLTSYGPMRTSALAQVGKHPAIGVDMQRFLPTAPDNSRKALRFDELWWEENGDALNKRFAAWAESLRAPKTASPEQPKSNGANAPSASAP</sequence>
<keyword evidence="2" id="KW-0574">Periplasm</keyword>
<evidence type="ECO:0000256" key="3">
    <source>
        <dbReference type="SAM" id="MobiDB-lite"/>
    </source>
</evidence>
<feature type="chain" id="PRO_5009138570" description="Spermidine/putrescine ABC transporter substrate-binding protein" evidence="4">
    <location>
        <begin position="23"/>
        <end position="383"/>
    </location>
</feature>
<gene>
    <name evidence="5" type="ORF">AUC70_05590</name>
</gene>
<dbReference type="SUPFAM" id="SSF53850">
    <property type="entry name" value="Periplasmic binding protein-like II"/>
    <property type="match status" value="1"/>
</dbReference>
<keyword evidence="1 4" id="KW-0732">Signal</keyword>
<dbReference type="AlphaFoldDB" id="A0A1E3VNW4"/>
<dbReference type="InterPro" id="IPR006059">
    <property type="entry name" value="SBP"/>
</dbReference>
<evidence type="ECO:0008006" key="7">
    <source>
        <dbReference type="Google" id="ProtNLM"/>
    </source>
</evidence>
<dbReference type="STRING" id="1774970.AUC70_05590"/>
<keyword evidence="6" id="KW-1185">Reference proteome</keyword>
<evidence type="ECO:0000256" key="2">
    <source>
        <dbReference type="ARBA" id="ARBA00022764"/>
    </source>
</evidence>
<evidence type="ECO:0000256" key="4">
    <source>
        <dbReference type="SAM" id="SignalP"/>
    </source>
</evidence>
<name>A0A1E3VNW4_9HYPH</name>
<reference evidence="5 6" key="1">
    <citation type="journal article" date="2016" name="Environ. Microbiol.">
        <title>New Methyloceanibacter diversity from North Sea sediments includes methanotroph containing solely the soluble methane monooxygenase.</title>
        <authorList>
            <person name="Vekeman B."/>
            <person name="Kerckhof F.M."/>
            <person name="Cremers G."/>
            <person name="de Vos P."/>
            <person name="Vandamme P."/>
            <person name="Boon N."/>
            <person name="Op den Camp H.J."/>
            <person name="Heylen K."/>
        </authorList>
    </citation>
    <scope>NUCLEOTIDE SEQUENCE [LARGE SCALE GENOMIC DNA]</scope>
    <source>
        <strain evidence="5 6">R-67176</strain>
    </source>
</reference>
<feature type="compositionally biased region" description="Low complexity" evidence="3">
    <location>
        <begin position="372"/>
        <end position="383"/>
    </location>
</feature>
<dbReference type="EMBL" id="LPWE01000011">
    <property type="protein sequence ID" value="ODR95182.1"/>
    <property type="molecule type" value="Genomic_DNA"/>
</dbReference>
<organism evidence="5 6">
    <name type="scientific">Methyloceanibacter stevinii</name>
    <dbReference type="NCBI Taxonomy" id="1774970"/>
    <lineage>
        <taxon>Bacteria</taxon>
        <taxon>Pseudomonadati</taxon>
        <taxon>Pseudomonadota</taxon>
        <taxon>Alphaproteobacteria</taxon>
        <taxon>Hyphomicrobiales</taxon>
        <taxon>Hyphomicrobiaceae</taxon>
        <taxon>Methyloceanibacter</taxon>
    </lineage>
</organism>
<protein>
    <recommendedName>
        <fullName evidence="7">Spermidine/putrescine ABC transporter substrate-binding protein</fullName>
    </recommendedName>
</protein>